<accession>A0A2T2N5F5</accession>
<dbReference type="AlphaFoldDB" id="A0A2T2N5F5"/>
<evidence type="ECO:0000313" key="2">
    <source>
        <dbReference type="Proteomes" id="UP000240883"/>
    </source>
</evidence>
<keyword evidence="2" id="KW-1185">Reference proteome</keyword>
<organism evidence="1 2">
    <name type="scientific">Corynespora cassiicola Philippines</name>
    <dbReference type="NCBI Taxonomy" id="1448308"/>
    <lineage>
        <taxon>Eukaryota</taxon>
        <taxon>Fungi</taxon>
        <taxon>Dikarya</taxon>
        <taxon>Ascomycota</taxon>
        <taxon>Pezizomycotina</taxon>
        <taxon>Dothideomycetes</taxon>
        <taxon>Pleosporomycetidae</taxon>
        <taxon>Pleosporales</taxon>
        <taxon>Corynesporascaceae</taxon>
        <taxon>Corynespora</taxon>
    </lineage>
</organism>
<protein>
    <submittedName>
        <fullName evidence="1">Uncharacterized protein</fullName>
    </submittedName>
</protein>
<proteinExistence type="predicted"/>
<dbReference type="Proteomes" id="UP000240883">
    <property type="component" value="Unassembled WGS sequence"/>
</dbReference>
<gene>
    <name evidence="1" type="ORF">BS50DRAFT_205602</name>
</gene>
<sequence>MGYPPMICGENCSANPRFFGSLSGLDFGRIRLHRNRPLYGRTGSIKTSRIISVEGACSTSCRAASLPCDPLLSSMDGLLTGLRLNTIGKIQKCMRISKMPSPKAQRRSEACCSAKSPRLGSPSTGQTKAGFPTRFRRRFSSTFLLSIACVLACSVLNGRWSAGADACGCHNVQSIKD</sequence>
<reference evidence="1 2" key="1">
    <citation type="journal article" date="2018" name="Front. Microbiol.">
        <title>Genome-Wide Analysis of Corynespora cassiicola Leaf Fall Disease Putative Effectors.</title>
        <authorList>
            <person name="Lopez D."/>
            <person name="Ribeiro S."/>
            <person name="Label P."/>
            <person name="Fumanal B."/>
            <person name="Venisse J.S."/>
            <person name="Kohler A."/>
            <person name="de Oliveira R.R."/>
            <person name="Labutti K."/>
            <person name="Lipzen A."/>
            <person name="Lail K."/>
            <person name="Bauer D."/>
            <person name="Ohm R.A."/>
            <person name="Barry K.W."/>
            <person name="Spatafora J."/>
            <person name="Grigoriev I.V."/>
            <person name="Martin F.M."/>
            <person name="Pujade-Renaud V."/>
        </authorList>
    </citation>
    <scope>NUCLEOTIDE SEQUENCE [LARGE SCALE GENOMIC DNA]</scope>
    <source>
        <strain evidence="1 2">Philippines</strain>
    </source>
</reference>
<evidence type="ECO:0000313" key="1">
    <source>
        <dbReference type="EMBL" id="PSN60644.1"/>
    </source>
</evidence>
<name>A0A2T2N5F5_CORCC</name>
<dbReference type="EMBL" id="KZ678148">
    <property type="protein sequence ID" value="PSN60644.1"/>
    <property type="molecule type" value="Genomic_DNA"/>
</dbReference>